<dbReference type="InterPro" id="IPR004798">
    <property type="entry name" value="CAX-like"/>
</dbReference>
<feature type="domain" description="Sodium/calcium exchanger membrane region" evidence="12">
    <location>
        <begin position="197"/>
        <end position="348"/>
    </location>
</feature>
<feature type="transmembrane region" description="Helical" evidence="10">
    <location>
        <begin position="499"/>
        <end position="520"/>
    </location>
</feature>
<evidence type="ECO:0000256" key="3">
    <source>
        <dbReference type="ARBA" id="ARBA00022448"/>
    </source>
</evidence>
<dbReference type="STRING" id="38488.A0A4Y8DEH6"/>
<dbReference type="OrthoDB" id="1699231at2759"/>
<dbReference type="InterPro" id="IPR044880">
    <property type="entry name" value="NCX_ion-bd_dom_sf"/>
</dbReference>
<dbReference type="EMBL" id="PHWZ01000022">
    <property type="protein sequence ID" value="TEY84057.1"/>
    <property type="molecule type" value="Genomic_DNA"/>
</dbReference>
<dbReference type="PANTHER" id="PTHR31503:SF20">
    <property type="entry name" value="CA(2+)_H(+) EXCHANGER, PUTATIVE (EUROFUNG)-RELATED"/>
    <property type="match status" value="1"/>
</dbReference>
<feature type="compositionally biased region" description="Basic and acidic residues" evidence="11">
    <location>
        <begin position="48"/>
        <end position="57"/>
    </location>
</feature>
<comment type="subcellular location">
    <subcellularLocation>
        <location evidence="1">Endomembrane system</location>
        <topology evidence="1">Multi-pass membrane protein</topology>
    </subcellularLocation>
    <subcellularLocation>
        <location evidence="10">Vacuole membrane</location>
    </subcellularLocation>
</comment>
<evidence type="ECO:0000256" key="4">
    <source>
        <dbReference type="ARBA" id="ARBA00022568"/>
    </source>
</evidence>
<proteinExistence type="inferred from homology"/>
<dbReference type="Pfam" id="PF01699">
    <property type="entry name" value="Na_Ca_ex"/>
    <property type="match status" value="2"/>
</dbReference>
<feature type="domain" description="Sodium/calcium exchanger membrane region" evidence="12">
    <location>
        <begin position="406"/>
        <end position="545"/>
    </location>
</feature>
<sequence length="547" mass="59715">MLNLIFSQKFDNVRLRARSARIVTERDQTRSWNPFLRGRRWADNGFDINRHGRRDEESGSAESITHAIPSRLEPAHTLSDTEIIELSPGTESLFTTITLDEKPIRPSSAGNPGIEEITGAILGENPRHRFPRPSPIPKDKPNCGIDKAHEYARKRTSINGNLIKQIVAIFCSSWLSILLPFVPAGFASNYTNLPPVVNFILNFIAIFPSASIVAMAMDEVMLHFGNIVGGLIYMTFGNVVQLVISILLLNTRQVEILKTSLVGGILGGVLLIMGASYFAGGIDRREQSFNASSASYVANFLTLSVASLIIPTASHVFANSTPENIAAQSRGTAIVLLFVYGIYLFFQLKTHSYVFNPEASLYIKNVPKQTVKGSPEGTITRSEPSLSAVYSTGEDMEPHLSMPVAITTLVIATVVLAFNTAFAVDSIDGLTAHHASPSFVGLILLPFLNNDLMPITCARMDKLDLSIMASAGKSLQTSLLITPLTVIIAWIWGIDDMGLLFDGFQVASLFMAVLLFNFIIAGGKSNYLQGVLLLSIYVMIAIAAWYN</sequence>
<feature type="transmembrane region" description="Helical" evidence="10">
    <location>
        <begin position="294"/>
        <end position="313"/>
    </location>
</feature>
<dbReference type="InterPro" id="IPR004713">
    <property type="entry name" value="CaH_exchang"/>
</dbReference>
<protein>
    <recommendedName>
        <fullName evidence="10">Vacuolar calcium ion transporter</fullName>
    </recommendedName>
</protein>
<keyword evidence="14" id="KW-1185">Reference proteome</keyword>
<dbReference type="AlphaFoldDB" id="A0A4Y8DEH6"/>
<feature type="region of interest" description="Disordered" evidence="11">
    <location>
        <begin position="124"/>
        <end position="143"/>
    </location>
</feature>
<evidence type="ECO:0000256" key="5">
    <source>
        <dbReference type="ARBA" id="ARBA00022692"/>
    </source>
</evidence>
<keyword evidence="6 10" id="KW-0106">Calcium</keyword>
<keyword evidence="10" id="KW-0050">Antiport</keyword>
<evidence type="ECO:0000313" key="14">
    <source>
        <dbReference type="Proteomes" id="UP000297299"/>
    </source>
</evidence>
<feature type="transmembrane region" description="Helical" evidence="10">
    <location>
        <begin position="162"/>
        <end position="184"/>
    </location>
</feature>
<keyword evidence="8 10" id="KW-0406">Ion transport</keyword>
<evidence type="ECO:0000259" key="12">
    <source>
        <dbReference type="Pfam" id="PF01699"/>
    </source>
</evidence>
<dbReference type="GO" id="GO:0012505">
    <property type="term" value="C:endomembrane system"/>
    <property type="evidence" value="ECO:0007669"/>
    <property type="project" value="UniProtKB-SubCell"/>
</dbReference>
<comment type="caution">
    <text evidence="10">Lacks conserved residue(s) required for the propagation of feature annotation.</text>
</comment>
<evidence type="ECO:0000256" key="1">
    <source>
        <dbReference type="ARBA" id="ARBA00004127"/>
    </source>
</evidence>
<comment type="caution">
    <text evidence="13">The sequence shown here is derived from an EMBL/GenBank/DDBJ whole genome shotgun (WGS) entry which is preliminary data.</text>
</comment>
<dbReference type="NCBIfam" id="TIGR00378">
    <property type="entry name" value="cax"/>
    <property type="match status" value="1"/>
</dbReference>
<dbReference type="PANTHER" id="PTHR31503">
    <property type="entry name" value="VACUOLAR CALCIUM ION TRANSPORTER"/>
    <property type="match status" value="1"/>
</dbReference>
<evidence type="ECO:0000256" key="2">
    <source>
        <dbReference type="ARBA" id="ARBA00008170"/>
    </source>
</evidence>
<evidence type="ECO:0000256" key="11">
    <source>
        <dbReference type="SAM" id="MobiDB-lite"/>
    </source>
</evidence>
<feature type="transmembrane region" description="Helical" evidence="10">
    <location>
        <begin position="404"/>
        <end position="423"/>
    </location>
</feature>
<dbReference type="GO" id="GO:0000329">
    <property type="term" value="C:fungal-type vacuole membrane"/>
    <property type="evidence" value="ECO:0007669"/>
    <property type="project" value="TreeGrafter"/>
</dbReference>
<comment type="function">
    <text evidence="10">Has a role in promoting intracellular calcium ion sequestration via the exchange of calcium ions for hydrogen ions across the vacuolar membrane. Involved also in manganese ion homeostasis via its uptake into the vacuole.</text>
</comment>
<feature type="transmembrane region" description="Helical" evidence="10">
    <location>
        <begin position="261"/>
        <end position="282"/>
    </location>
</feature>
<accession>A0A4Y8DEH6</accession>
<gene>
    <name evidence="13" type="ORF">BOTCAL_0022g00320</name>
</gene>
<keyword evidence="3 10" id="KW-0813">Transport</keyword>
<dbReference type="Proteomes" id="UP000297299">
    <property type="component" value="Unassembled WGS sequence"/>
</dbReference>
<evidence type="ECO:0000313" key="13">
    <source>
        <dbReference type="EMBL" id="TEY84057.1"/>
    </source>
</evidence>
<dbReference type="InterPro" id="IPR004837">
    <property type="entry name" value="NaCa_Exmemb"/>
</dbReference>
<keyword evidence="5 10" id="KW-0812">Transmembrane</keyword>
<feature type="transmembrane region" description="Helical" evidence="10">
    <location>
        <begin position="196"/>
        <end position="216"/>
    </location>
</feature>
<feature type="transmembrane region" description="Helical" evidence="10">
    <location>
        <begin position="325"/>
        <end position="346"/>
    </location>
</feature>
<evidence type="ECO:0000256" key="10">
    <source>
        <dbReference type="RuleBase" id="RU365028"/>
    </source>
</evidence>
<keyword evidence="10" id="KW-0926">Vacuole</keyword>
<name>A0A4Y8DEH6_9HELO</name>
<dbReference type="GO" id="GO:0006874">
    <property type="term" value="P:intracellular calcium ion homeostasis"/>
    <property type="evidence" value="ECO:0007669"/>
    <property type="project" value="TreeGrafter"/>
</dbReference>
<organism evidence="13 14">
    <name type="scientific">Botryotinia calthae</name>
    <dbReference type="NCBI Taxonomy" id="38488"/>
    <lineage>
        <taxon>Eukaryota</taxon>
        <taxon>Fungi</taxon>
        <taxon>Dikarya</taxon>
        <taxon>Ascomycota</taxon>
        <taxon>Pezizomycotina</taxon>
        <taxon>Leotiomycetes</taxon>
        <taxon>Helotiales</taxon>
        <taxon>Sclerotiniaceae</taxon>
        <taxon>Botryotinia</taxon>
    </lineage>
</organism>
<feature type="transmembrane region" description="Helical" evidence="10">
    <location>
        <begin position="474"/>
        <end position="493"/>
    </location>
</feature>
<reference evidence="13 14" key="1">
    <citation type="submission" date="2017-11" db="EMBL/GenBank/DDBJ databases">
        <title>Comparative genomics of Botrytis spp.</title>
        <authorList>
            <person name="Valero-Jimenez C.A."/>
            <person name="Tapia P."/>
            <person name="Veloso J."/>
            <person name="Silva-Moreno E."/>
            <person name="Staats M."/>
            <person name="Valdes J.H."/>
            <person name="Van Kan J.A.L."/>
        </authorList>
    </citation>
    <scope>NUCLEOTIDE SEQUENCE [LARGE SCALE GENOMIC DNA]</scope>
    <source>
        <strain evidence="13 14">MUCL2830</strain>
    </source>
</reference>
<keyword evidence="9 10" id="KW-0472">Membrane</keyword>
<evidence type="ECO:0000256" key="8">
    <source>
        <dbReference type="ARBA" id="ARBA00023065"/>
    </source>
</evidence>
<feature type="region of interest" description="Disordered" evidence="11">
    <location>
        <begin position="46"/>
        <end position="72"/>
    </location>
</feature>
<dbReference type="Gene3D" id="1.20.1420.30">
    <property type="entry name" value="NCX, central ion-binding region"/>
    <property type="match status" value="1"/>
</dbReference>
<keyword evidence="4 10" id="KW-0109">Calcium transport</keyword>
<dbReference type="GO" id="GO:0015369">
    <property type="term" value="F:calcium:proton antiporter activity"/>
    <property type="evidence" value="ECO:0007669"/>
    <property type="project" value="UniProtKB-UniRule"/>
</dbReference>
<keyword evidence="7 10" id="KW-1133">Transmembrane helix</keyword>
<feature type="transmembrane region" description="Helical" evidence="10">
    <location>
        <begin position="527"/>
        <end position="546"/>
    </location>
</feature>
<evidence type="ECO:0000256" key="9">
    <source>
        <dbReference type="ARBA" id="ARBA00023136"/>
    </source>
</evidence>
<evidence type="ECO:0000256" key="7">
    <source>
        <dbReference type="ARBA" id="ARBA00022989"/>
    </source>
</evidence>
<feature type="transmembrane region" description="Helical" evidence="10">
    <location>
        <begin position="228"/>
        <end position="249"/>
    </location>
</feature>
<comment type="similarity">
    <text evidence="2 10">Belongs to the Ca(2+):cation antiporter (CaCA) (TC 2.A.19) family.</text>
</comment>
<evidence type="ECO:0000256" key="6">
    <source>
        <dbReference type="ARBA" id="ARBA00022837"/>
    </source>
</evidence>